<sequence length="529" mass="58652">MVQLDASHLNPTAHISQSVDVSKLHEHPDYLQLILTAPVYDVAIQTPLQHAVNLSNRINNDILLKREDLQPVFSFKIRGAYNKMYNLTAEEKSRGVIACSDGNHAQGVAFAAQKLGIKATIVMPVPTPEIKWRNVKRLGGNVILYGDDFDAAKVECARLASECGLVNIPPYDDPYVIAGQGTVALEILKQQPLDNIDAIFCAVGGGGLAAGIAVYVKQICPRIKVIGVETHDSFAMTEALAQGRPCQLAEVGLFADGAAVRLVGTETFRICNELLDDIVQVSNDQLCAAIKDIFEDSRSIIEPAGALGVAGAKKWVSQNQFEGKTIVAVTSGANMNFDRLRFVAERSELGEKREAIITAIIPEEPGSFMKLYNVIYPRPITEFIYRYSNPKQAHIFTSFSVANRRVELREIFDELENNGMKGEDISDNEMAKTHVRYLIGGRSEVENERLYRFEFPERPGALQKFLTGLKVGWNVSLFHYRNFGADTGRVLVGLQVPPNESKQFHAFLSNLECPFVDESDNSVYKQFLR</sequence>
<dbReference type="CDD" id="cd04906">
    <property type="entry name" value="ACT_ThrD-I_1"/>
    <property type="match status" value="1"/>
</dbReference>
<evidence type="ECO:0000256" key="5">
    <source>
        <dbReference type="ARBA" id="ARBA00022605"/>
    </source>
</evidence>
<dbReference type="EMBL" id="JASJQH010000001">
    <property type="protein sequence ID" value="KAK9768906.1"/>
    <property type="molecule type" value="Genomic_DNA"/>
</dbReference>
<dbReference type="Gene3D" id="3.40.50.1100">
    <property type="match status" value="2"/>
</dbReference>
<keyword evidence="7" id="KW-0677">Repeat</keyword>
<dbReference type="InterPro" id="IPR050147">
    <property type="entry name" value="Ser/Thr_Dehydratase"/>
</dbReference>
<dbReference type="InterPro" id="IPR036052">
    <property type="entry name" value="TrpB-like_PALP_sf"/>
</dbReference>
<feature type="domain" description="ACT-like" evidence="12">
    <location>
        <begin position="355"/>
        <end position="427"/>
    </location>
</feature>
<dbReference type="Gene3D" id="3.40.1020.10">
    <property type="entry name" value="Biosynthetic Threonine Deaminase, Domain 3"/>
    <property type="match status" value="1"/>
</dbReference>
<dbReference type="PROSITE" id="PS51672">
    <property type="entry name" value="ACT_LIKE"/>
    <property type="match status" value="2"/>
</dbReference>
<comment type="pathway">
    <text evidence="3 11">Amino-acid biosynthesis; L-isoleucine biosynthesis; 2-oxobutanoate from L-threonine: step 1/1.</text>
</comment>
<keyword evidence="5 11" id="KW-0028">Amino-acid biosynthesis</keyword>
<feature type="domain" description="ACT-like" evidence="12">
    <location>
        <begin position="449"/>
        <end position="520"/>
    </location>
</feature>
<name>A0ABR2X598_9FUNG</name>
<accession>A0ABR2X598</accession>
<dbReference type="NCBIfam" id="TIGR01124">
    <property type="entry name" value="ilvA_2Cterm"/>
    <property type="match status" value="1"/>
</dbReference>
<evidence type="ECO:0000256" key="1">
    <source>
        <dbReference type="ARBA" id="ARBA00001274"/>
    </source>
</evidence>
<dbReference type="PANTHER" id="PTHR48078">
    <property type="entry name" value="THREONINE DEHYDRATASE, MITOCHONDRIAL-RELATED"/>
    <property type="match status" value="1"/>
</dbReference>
<dbReference type="CDD" id="cd01562">
    <property type="entry name" value="Thr-dehyd"/>
    <property type="match status" value="1"/>
</dbReference>
<comment type="caution">
    <text evidence="13">The sequence shown here is derived from an EMBL/GenBank/DDBJ whole genome shotgun (WGS) entry which is preliminary data.</text>
</comment>
<dbReference type="CDD" id="cd04907">
    <property type="entry name" value="ACT_ThrD-I_2"/>
    <property type="match status" value="1"/>
</dbReference>
<proteinExistence type="inferred from homology"/>
<keyword evidence="14" id="KW-1185">Reference proteome</keyword>
<dbReference type="SUPFAM" id="SSF55021">
    <property type="entry name" value="ACT-like"/>
    <property type="match status" value="1"/>
</dbReference>
<dbReference type="PROSITE" id="PS00165">
    <property type="entry name" value="DEHYDRATASE_SER_THR"/>
    <property type="match status" value="1"/>
</dbReference>
<organism evidence="13 14">
    <name type="scientific">Basidiobolus ranarum</name>
    <dbReference type="NCBI Taxonomy" id="34480"/>
    <lineage>
        <taxon>Eukaryota</taxon>
        <taxon>Fungi</taxon>
        <taxon>Fungi incertae sedis</taxon>
        <taxon>Zoopagomycota</taxon>
        <taxon>Entomophthoromycotina</taxon>
        <taxon>Basidiobolomycetes</taxon>
        <taxon>Basidiobolales</taxon>
        <taxon>Basidiobolaceae</taxon>
        <taxon>Basidiobolus</taxon>
    </lineage>
</organism>
<evidence type="ECO:0000259" key="12">
    <source>
        <dbReference type="PROSITE" id="PS51672"/>
    </source>
</evidence>
<keyword evidence="6 11" id="KW-0412">Isoleucine biosynthesis</keyword>
<dbReference type="InterPro" id="IPR001721">
    <property type="entry name" value="TD_ACT-like"/>
</dbReference>
<evidence type="ECO:0000256" key="8">
    <source>
        <dbReference type="ARBA" id="ARBA00022898"/>
    </source>
</evidence>
<evidence type="ECO:0000256" key="9">
    <source>
        <dbReference type="ARBA" id="ARBA00023239"/>
    </source>
</evidence>
<dbReference type="SUPFAM" id="SSF53686">
    <property type="entry name" value="Tryptophan synthase beta subunit-like PLP-dependent enzymes"/>
    <property type="match status" value="1"/>
</dbReference>
<keyword evidence="9 11" id="KW-0456">Lyase</keyword>
<evidence type="ECO:0000256" key="4">
    <source>
        <dbReference type="ARBA" id="ARBA00010869"/>
    </source>
</evidence>
<keyword evidence="10 11" id="KW-0100">Branched-chain amino acid biosynthesis</keyword>
<evidence type="ECO:0000256" key="6">
    <source>
        <dbReference type="ARBA" id="ARBA00022624"/>
    </source>
</evidence>
<evidence type="ECO:0000256" key="2">
    <source>
        <dbReference type="ARBA" id="ARBA00001933"/>
    </source>
</evidence>
<dbReference type="PANTHER" id="PTHR48078:SF11">
    <property type="entry name" value="THREONINE DEHYDRATASE, MITOCHONDRIAL"/>
    <property type="match status" value="1"/>
</dbReference>
<reference evidence="13 14" key="1">
    <citation type="submission" date="2023-04" db="EMBL/GenBank/DDBJ databases">
        <title>Genome of Basidiobolus ranarum AG-B5.</title>
        <authorList>
            <person name="Stajich J.E."/>
            <person name="Carter-House D."/>
            <person name="Gryganskyi A."/>
        </authorList>
    </citation>
    <scope>NUCLEOTIDE SEQUENCE [LARGE SCALE GENOMIC DNA]</scope>
    <source>
        <strain evidence="13 14">AG-B5</strain>
    </source>
</reference>
<dbReference type="Pfam" id="PF00585">
    <property type="entry name" value="Thr_dehydrat_C"/>
    <property type="match status" value="2"/>
</dbReference>
<keyword evidence="8 11" id="KW-0663">Pyridoxal phosphate</keyword>
<evidence type="ECO:0000256" key="10">
    <source>
        <dbReference type="ARBA" id="ARBA00023304"/>
    </source>
</evidence>
<evidence type="ECO:0000256" key="7">
    <source>
        <dbReference type="ARBA" id="ARBA00022737"/>
    </source>
</evidence>
<evidence type="ECO:0000313" key="14">
    <source>
        <dbReference type="Proteomes" id="UP001479436"/>
    </source>
</evidence>
<evidence type="ECO:0000256" key="11">
    <source>
        <dbReference type="RuleBase" id="RU362012"/>
    </source>
</evidence>
<comment type="catalytic activity">
    <reaction evidence="1 11">
        <text>L-threonine = 2-oxobutanoate + NH4(+)</text>
        <dbReference type="Rhea" id="RHEA:22108"/>
        <dbReference type="ChEBI" id="CHEBI:16763"/>
        <dbReference type="ChEBI" id="CHEBI:28938"/>
        <dbReference type="ChEBI" id="CHEBI:57926"/>
        <dbReference type="EC" id="4.3.1.19"/>
    </reaction>
</comment>
<dbReference type="InterPro" id="IPR038110">
    <property type="entry name" value="TD_ACT-like_sf"/>
</dbReference>
<evidence type="ECO:0000313" key="13">
    <source>
        <dbReference type="EMBL" id="KAK9768906.1"/>
    </source>
</evidence>
<dbReference type="EC" id="4.3.1.19" evidence="11"/>
<comment type="similarity">
    <text evidence="4 11">Belongs to the serine/threonine dehydratase family.</text>
</comment>
<dbReference type="InterPro" id="IPR045865">
    <property type="entry name" value="ACT-like_dom_sf"/>
</dbReference>
<dbReference type="InterPro" id="IPR005787">
    <property type="entry name" value="Thr_deHydtase_biosynth"/>
</dbReference>
<gene>
    <name evidence="13" type="primary">ILV1</name>
    <name evidence="13" type="ORF">K7432_000034</name>
</gene>
<dbReference type="Proteomes" id="UP001479436">
    <property type="component" value="Unassembled WGS sequence"/>
</dbReference>
<dbReference type="InterPro" id="IPR001926">
    <property type="entry name" value="TrpB-like_PALP"/>
</dbReference>
<dbReference type="NCBIfam" id="NF006674">
    <property type="entry name" value="PRK09224.1"/>
    <property type="match status" value="1"/>
</dbReference>
<evidence type="ECO:0000256" key="3">
    <source>
        <dbReference type="ARBA" id="ARBA00004810"/>
    </source>
</evidence>
<comment type="cofactor">
    <cofactor evidence="2 11">
        <name>pyridoxal 5'-phosphate</name>
        <dbReference type="ChEBI" id="CHEBI:597326"/>
    </cofactor>
</comment>
<protein>
    <recommendedName>
        <fullName evidence="11">Threonine dehydratase</fullName>
        <ecNumber evidence="11">4.3.1.19</ecNumber>
    </recommendedName>
    <alternativeName>
        <fullName evidence="11">Threonine deaminase</fullName>
    </alternativeName>
</protein>
<dbReference type="Pfam" id="PF00291">
    <property type="entry name" value="PALP"/>
    <property type="match status" value="1"/>
</dbReference>
<dbReference type="GO" id="GO:0004794">
    <property type="term" value="F:threonine deaminase activity"/>
    <property type="evidence" value="ECO:0007669"/>
    <property type="project" value="UniProtKB-EC"/>
</dbReference>
<dbReference type="InterPro" id="IPR000634">
    <property type="entry name" value="Ser/Thr_deHydtase_PyrdxlP-BS"/>
</dbReference>